<evidence type="ECO:0000313" key="6">
    <source>
        <dbReference type="EMBL" id="KHK96067.1"/>
    </source>
</evidence>
<protein>
    <recommendedName>
        <fullName evidence="5">Imelysin-like domain-containing protein</fullName>
    </recommendedName>
</protein>
<dbReference type="InterPro" id="IPR038352">
    <property type="entry name" value="Imelysin_sf"/>
</dbReference>
<dbReference type="PANTHER" id="PTHR39192:SF1">
    <property type="entry name" value="IRON UPTAKE SYSTEM COMPONENT EFEO"/>
    <property type="match status" value="1"/>
</dbReference>
<comment type="similarity">
    <text evidence="2">Belongs to the EfeM/EfeO family.</text>
</comment>
<dbReference type="Gene3D" id="1.20.1420.20">
    <property type="entry name" value="M75 peptidase, HXXE motif"/>
    <property type="match status" value="1"/>
</dbReference>
<dbReference type="CDD" id="cd14656">
    <property type="entry name" value="Imelysin-like_EfeO"/>
    <property type="match status" value="1"/>
</dbReference>
<comment type="subcellular location">
    <subcellularLocation>
        <location evidence="1">Cell envelope</location>
    </subcellularLocation>
</comment>
<dbReference type="InterPro" id="IPR050894">
    <property type="entry name" value="EfeM/EfeO_iron_uptake"/>
</dbReference>
<gene>
    <name evidence="6" type="ORF">LK09_17165</name>
</gene>
<keyword evidence="7" id="KW-1185">Reference proteome</keyword>
<evidence type="ECO:0000256" key="2">
    <source>
        <dbReference type="ARBA" id="ARBA00005989"/>
    </source>
</evidence>
<sequence length="378" mass="39430">MRAGAAAALAALTAATLAACSAPASAVPTAPTIDVSVDRCGQGWTDPVPGAERFTLHNSDSRAGEVYLTDAGTGAVYAEVDPLAAGTTARMDITLGAGTYAFRCAMEDEQTVIGPDVTVTGGPRTSPSPVAAVAQADLLDATRQYQAYVSGQLPKLAALAAALRTDLAHGDLAAARRDWLPAHLQYERLGAAYGAFGALDDAVNGLPNGLPKGVADPAWTGFHRLEYGLWHGQDAATLRPVAERLATDVGRLKTTFETTQIDPLTLALRAHEITENALQFELTGRTDFGSGSNLQTVAANLDGTATVLGILKPLLISRDPQLPEVFALLAQARQDAASLPPLAKLTTAQREKIDAQVGQLAEDLAPVASVLEPRRVNQ</sequence>
<dbReference type="PANTHER" id="PTHR39192">
    <property type="entry name" value="IRON UPTAKE SYSTEM COMPONENT EFEO"/>
    <property type="match status" value="1"/>
</dbReference>
<evidence type="ECO:0000256" key="1">
    <source>
        <dbReference type="ARBA" id="ARBA00004196"/>
    </source>
</evidence>
<dbReference type="PROSITE" id="PS51257">
    <property type="entry name" value="PROKAR_LIPOPROTEIN"/>
    <property type="match status" value="1"/>
</dbReference>
<evidence type="ECO:0000313" key="7">
    <source>
        <dbReference type="Proteomes" id="UP000031030"/>
    </source>
</evidence>
<evidence type="ECO:0000256" key="4">
    <source>
        <dbReference type="SAM" id="SignalP"/>
    </source>
</evidence>
<dbReference type="Proteomes" id="UP000031030">
    <property type="component" value="Unassembled WGS sequence"/>
</dbReference>
<dbReference type="EMBL" id="JTDK01000017">
    <property type="protein sequence ID" value="KHK96067.1"/>
    <property type="molecule type" value="Genomic_DNA"/>
</dbReference>
<feature type="signal peptide" evidence="4">
    <location>
        <begin position="1"/>
        <end position="26"/>
    </location>
</feature>
<dbReference type="InterPro" id="IPR034981">
    <property type="entry name" value="Imelysin-like_EfeO/Algp7"/>
</dbReference>
<dbReference type="AlphaFoldDB" id="A0A0B2A394"/>
<organism evidence="6 7">
    <name type="scientific">Microbacterium mangrovi</name>
    <dbReference type="NCBI Taxonomy" id="1348253"/>
    <lineage>
        <taxon>Bacteria</taxon>
        <taxon>Bacillati</taxon>
        <taxon>Actinomycetota</taxon>
        <taxon>Actinomycetes</taxon>
        <taxon>Micrococcales</taxon>
        <taxon>Microbacteriaceae</taxon>
        <taxon>Microbacterium</taxon>
    </lineage>
</organism>
<dbReference type="InterPro" id="IPR018976">
    <property type="entry name" value="Imelysin-like"/>
</dbReference>
<keyword evidence="3 4" id="KW-0732">Signal</keyword>
<evidence type="ECO:0000259" key="5">
    <source>
        <dbReference type="Pfam" id="PF09375"/>
    </source>
</evidence>
<proteinExistence type="inferred from homology"/>
<dbReference type="GO" id="GO:0030313">
    <property type="term" value="C:cell envelope"/>
    <property type="evidence" value="ECO:0007669"/>
    <property type="project" value="UniProtKB-SubCell"/>
</dbReference>
<dbReference type="STRING" id="1348253.LK09_17165"/>
<feature type="domain" description="Imelysin-like" evidence="5">
    <location>
        <begin position="141"/>
        <end position="365"/>
    </location>
</feature>
<comment type="caution">
    <text evidence="6">The sequence shown here is derived from an EMBL/GenBank/DDBJ whole genome shotgun (WGS) entry which is preliminary data.</text>
</comment>
<dbReference type="Pfam" id="PF09375">
    <property type="entry name" value="Peptidase_M75"/>
    <property type="match status" value="1"/>
</dbReference>
<feature type="chain" id="PRO_5002066440" description="Imelysin-like domain-containing protein" evidence="4">
    <location>
        <begin position="27"/>
        <end position="378"/>
    </location>
</feature>
<accession>A0A0B2A394</accession>
<evidence type="ECO:0000256" key="3">
    <source>
        <dbReference type="ARBA" id="ARBA00022729"/>
    </source>
</evidence>
<name>A0A0B2A394_9MICO</name>
<reference evidence="6 7" key="1">
    <citation type="submission" date="2014-11" db="EMBL/GenBank/DDBJ databases">
        <title>Genome sequence of Microbacterium mangrovi MUSC 115(T).</title>
        <authorList>
            <person name="Lee L.-H."/>
        </authorList>
    </citation>
    <scope>NUCLEOTIDE SEQUENCE [LARGE SCALE GENOMIC DNA]</scope>
    <source>
        <strain evidence="6 7">MUSC 115</strain>
    </source>
</reference>